<dbReference type="PANTHER" id="PTHR43431">
    <property type="entry name" value="OXIDOREDUCTASE, SHORT CHAIN DEHYDROGENASE/REDUCTASE FAMILY (AFU_ORTHOLOGUE AFUA_5G14000)"/>
    <property type="match status" value="1"/>
</dbReference>
<organism evidence="1 2">
    <name type="scientific">Cyanomargarita calcarea GSE-NOS-MK-12-04C</name>
    <dbReference type="NCBI Taxonomy" id="2839659"/>
    <lineage>
        <taxon>Bacteria</taxon>
        <taxon>Bacillati</taxon>
        <taxon>Cyanobacteriota</taxon>
        <taxon>Cyanophyceae</taxon>
        <taxon>Nostocales</taxon>
        <taxon>Cyanomargaritaceae</taxon>
        <taxon>Cyanomargarita</taxon>
    </lineage>
</organism>
<gene>
    <name evidence="1" type="ORF">KME60_06720</name>
</gene>
<proteinExistence type="predicted"/>
<dbReference type="PANTHER" id="PTHR43431:SF1">
    <property type="entry name" value="OS08G0476300 PROTEIN"/>
    <property type="match status" value="1"/>
</dbReference>
<reference evidence="1" key="1">
    <citation type="submission" date="2021-05" db="EMBL/GenBank/DDBJ databases">
        <authorList>
            <person name="Pietrasiak N."/>
            <person name="Ward R."/>
            <person name="Stajich J.E."/>
            <person name="Kurbessoian T."/>
        </authorList>
    </citation>
    <scope>NUCLEOTIDE SEQUENCE</scope>
    <source>
        <strain evidence="1">GSE-NOS-MK-12-04C</strain>
    </source>
</reference>
<dbReference type="EMBL" id="JAHHGZ010000005">
    <property type="protein sequence ID" value="MBW4667134.1"/>
    <property type="molecule type" value="Genomic_DNA"/>
</dbReference>
<dbReference type="Gene3D" id="3.40.50.720">
    <property type="entry name" value="NAD(P)-binding Rossmann-like Domain"/>
    <property type="match status" value="1"/>
</dbReference>
<dbReference type="Pfam" id="PF00106">
    <property type="entry name" value="adh_short"/>
    <property type="match status" value="1"/>
</dbReference>
<dbReference type="InterPro" id="IPR002347">
    <property type="entry name" value="SDR_fam"/>
</dbReference>
<dbReference type="AlphaFoldDB" id="A0A951QIW0"/>
<protein>
    <submittedName>
        <fullName evidence="1">SDR family NAD(P)-dependent oxidoreductase</fullName>
    </submittedName>
</protein>
<dbReference type="Proteomes" id="UP000729701">
    <property type="component" value="Unassembled WGS sequence"/>
</dbReference>
<evidence type="ECO:0000313" key="1">
    <source>
        <dbReference type="EMBL" id="MBW4667134.1"/>
    </source>
</evidence>
<evidence type="ECO:0000313" key="2">
    <source>
        <dbReference type="Proteomes" id="UP000729701"/>
    </source>
</evidence>
<dbReference type="InterPro" id="IPR036291">
    <property type="entry name" value="NAD(P)-bd_dom_sf"/>
</dbReference>
<dbReference type="SUPFAM" id="SSF51735">
    <property type="entry name" value="NAD(P)-binding Rossmann-fold domains"/>
    <property type="match status" value="1"/>
</dbReference>
<accession>A0A951QIW0</accession>
<name>A0A951QIW0_9CYAN</name>
<dbReference type="PRINTS" id="PR00081">
    <property type="entry name" value="GDHRDH"/>
</dbReference>
<reference evidence="1" key="2">
    <citation type="journal article" date="2022" name="Microbiol. Resour. Announc.">
        <title>Metagenome Sequencing to Explore Phylogenomics of Terrestrial Cyanobacteria.</title>
        <authorList>
            <person name="Ward R.D."/>
            <person name="Stajich J.E."/>
            <person name="Johansen J.R."/>
            <person name="Huntemann M."/>
            <person name="Clum A."/>
            <person name="Foster B."/>
            <person name="Foster B."/>
            <person name="Roux S."/>
            <person name="Palaniappan K."/>
            <person name="Varghese N."/>
            <person name="Mukherjee S."/>
            <person name="Reddy T.B.K."/>
            <person name="Daum C."/>
            <person name="Copeland A."/>
            <person name="Chen I.A."/>
            <person name="Ivanova N.N."/>
            <person name="Kyrpides N.C."/>
            <person name="Shapiro N."/>
            <person name="Eloe-Fadrosh E.A."/>
            <person name="Pietrasiak N."/>
        </authorList>
    </citation>
    <scope>NUCLEOTIDE SEQUENCE</scope>
    <source>
        <strain evidence="1">GSE-NOS-MK-12-04C</strain>
    </source>
</reference>
<sequence length="218" mass="23372">MSENICAVVGVGSGLGLAIAEVFGRHGYSIAMLARRPEALTEYEKTLQSANIQSRGFSVDVADTTSLVNTFNQIEQTMGAVNVLIYNTAAPRQSKGMTTTAMELIQDFQVNVVGALTSVQQVVPQMKARGGTILLTGGGFALSPYPDFTSLSIGKAGIRSLALSLAQELRGDNIHVATVTVCGTIGQDEHFAPDAIAQVYWDLHSQEQAAWQQEYVYK</sequence>
<comment type="caution">
    <text evidence="1">The sequence shown here is derived from an EMBL/GenBank/DDBJ whole genome shotgun (WGS) entry which is preliminary data.</text>
</comment>